<gene>
    <name evidence="1" type="ORF">FXN61_34910</name>
</gene>
<proteinExistence type="predicted"/>
<reference evidence="1 2" key="1">
    <citation type="submission" date="2019-08" db="EMBL/GenBank/DDBJ databases">
        <title>Lentzea from Indian Himalayas.</title>
        <authorList>
            <person name="Mandal S."/>
            <person name="Mallick Gupta A."/>
            <person name="Maiti P.K."/>
            <person name="Sarkar J."/>
            <person name="Mandal S."/>
        </authorList>
    </citation>
    <scope>NUCLEOTIDE SEQUENCE [LARGE SCALE GENOMIC DNA]</scope>
    <source>
        <strain evidence="1 2">PSKA42</strain>
    </source>
</reference>
<evidence type="ECO:0000313" key="2">
    <source>
        <dbReference type="Proteomes" id="UP001515943"/>
    </source>
</evidence>
<dbReference type="EMBL" id="VSRL01000189">
    <property type="protein sequence ID" value="NKE61671.1"/>
    <property type="molecule type" value="Genomic_DNA"/>
</dbReference>
<protein>
    <submittedName>
        <fullName evidence="1">Uncharacterized protein</fullName>
    </submittedName>
</protein>
<organism evidence="1 2">
    <name type="scientific">Lentzea indica</name>
    <dbReference type="NCBI Taxonomy" id="2604800"/>
    <lineage>
        <taxon>Bacteria</taxon>
        <taxon>Bacillati</taxon>
        <taxon>Actinomycetota</taxon>
        <taxon>Actinomycetes</taxon>
        <taxon>Pseudonocardiales</taxon>
        <taxon>Pseudonocardiaceae</taxon>
        <taxon>Lentzea</taxon>
    </lineage>
</organism>
<keyword evidence="2" id="KW-1185">Reference proteome</keyword>
<comment type="caution">
    <text evidence="1">The sequence shown here is derived from an EMBL/GenBank/DDBJ whole genome shotgun (WGS) entry which is preliminary data.</text>
</comment>
<evidence type="ECO:0000313" key="1">
    <source>
        <dbReference type="EMBL" id="NKE61671.1"/>
    </source>
</evidence>
<name>A0ABX1FRN2_9PSEU</name>
<dbReference type="Proteomes" id="UP001515943">
    <property type="component" value="Unassembled WGS sequence"/>
</dbReference>
<sequence>MAGSSCSTTRGS</sequence>
<accession>A0ABX1FRN2</accession>